<dbReference type="GO" id="GO:0016787">
    <property type="term" value="F:hydrolase activity"/>
    <property type="evidence" value="ECO:0007669"/>
    <property type="project" value="UniProtKB-KW"/>
</dbReference>
<keyword evidence="1" id="KW-0378">Hydrolase</keyword>
<dbReference type="STRING" id="564198.BST17_19730"/>
<accession>A0A1W9YSV1</accession>
<dbReference type="OrthoDB" id="9808993at2"/>
<dbReference type="PIRSF" id="PIRSF035170">
    <property type="entry name" value="HD_phosphohydro"/>
    <property type="match status" value="1"/>
</dbReference>
<keyword evidence="2" id="KW-1185">Reference proteome</keyword>
<dbReference type="RefSeq" id="WP_083060595.1">
    <property type="nucleotide sequence ID" value="NZ_JACKVM010000001.1"/>
</dbReference>
<dbReference type="SUPFAM" id="SSF109604">
    <property type="entry name" value="HD-domain/PDEase-like"/>
    <property type="match status" value="1"/>
</dbReference>
<dbReference type="InterPro" id="IPR009218">
    <property type="entry name" value="HD_phosphohydro"/>
</dbReference>
<dbReference type="PANTHER" id="PTHR21174">
    <property type="match status" value="1"/>
</dbReference>
<dbReference type="AlphaFoldDB" id="A0A1W9YSV1"/>
<dbReference type="Proteomes" id="UP000192366">
    <property type="component" value="Unassembled WGS sequence"/>
</dbReference>
<dbReference type="Gene3D" id="1.10.3210.10">
    <property type="entry name" value="Hypothetical protein af1432"/>
    <property type="match status" value="1"/>
</dbReference>
<proteinExistence type="predicted"/>
<comment type="caution">
    <text evidence="1">The sequence shown here is derived from an EMBL/GenBank/DDBJ whole genome shotgun (WGS) entry which is preliminary data.</text>
</comment>
<sequence>MIDLLLQWRTLLGRHTASPDVDAAGSALLARWSEPHRRYHDRVHLQGVLEAVDELTDGTDAADVDVDAVRLAAWFHDAVYAGAADDEENSAQLAAAELTALGVDAGLVAEVARLVRMTVDHDPAPDDRNGQVLSDADLAVLAVEPAAYRSNTAKVRAEYGHVTDADFRAGRARIIAALLAAPSLYRTAQGRRLWEAAARRNLESELATLTG</sequence>
<protein>
    <submittedName>
        <fullName evidence="1">Metal-dependent phosphohydrolase</fullName>
    </submittedName>
</protein>
<evidence type="ECO:0000313" key="2">
    <source>
        <dbReference type="Proteomes" id="UP000192366"/>
    </source>
</evidence>
<gene>
    <name evidence="1" type="ORF">BST17_19730</name>
</gene>
<name>A0A1W9YSV1_MYCBA</name>
<dbReference type="PANTHER" id="PTHR21174:SF0">
    <property type="entry name" value="HD PHOSPHOHYDROLASE FAMILY PROTEIN-RELATED"/>
    <property type="match status" value="1"/>
</dbReference>
<reference evidence="1 2" key="1">
    <citation type="submission" date="2017-02" db="EMBL/GenBank/DDBJ databases">
        <title>The new phylogeny of genus Mycobacterium.</title>
        <authorList>
            <person name="Tortoli E."/>
            <person name="Trovato A."/>
            <person name="Cirillo D.M."/>
        </authorList>
    </citation>
    <scope>NUCLEOTIDE SEQUENCE [LARGE SCALE GENOMIC DNA]</scope>
    <source>
        <strain evidence="1 2">DSM 45578</strain>
    </source>
</reference>
<organism evidence="1 2">
    <name type="scientific">Mycolicibacterium bacteremicum</name>
    <name type="common">Mycobacterium bacteremicum</name>
    <dbReference type="NCBI Taxonomy" id="564198"/>
    <lineage>
        <taxon>Bacteria</taxon>
        <taxon>Bacillati</taxon>
        <taxon>Actinomycetota</taxon>
        <taxon>Actinomycetes</taxon>
        <taxon>Mycobacteriales</taxon>
        <taxon>Mycobacteriaceae</taxon>
        <taxon>Mycolicibacterium</taxon>
    </lineage>
</organism>
<evidence type="ECO:0000313" key="1">
    <source>
        <dbReference type="EMBL" id="ORA03168.1"/>
    </source>
</evidence>
<dbReference type="EMBL" id="MVHJ01000019">
    <property type="protein sequence ID" value="ORA03168.1"/>
    <property type="molecule type" value="Genomic_DNA"/>
</dbReference>